<proteinExistence type="predicted"/>
<reference evidence="1 2" key="1">
    <citation type="submission" date="2024-09" db="EMBL/GenBank/DDBJ databases">
        <title>Rethinking Asexuality: The Enigmatic Case of Functional Sexual Genes in Lepraria (Stereocaulaceae).</title>
        <authorList>
            <person name="Doellman M."/>
            <person name="Sun Y."/>
            <person name="Barcenas-Pena A."/>
            <person name="Lumbsch H.T."/>
            <person name="Grewe F."/>
        </authorList>
    </citation>
    <scope>NUCLEOTIDE SEQUENCE [LARGE SCALE GENOMIC DNA]</scope>
    <source>
        <strain evidence="1 2">Grewe 0041</strain>
    </source>
</reference>
<evidence type="ECO:0000313" key="2">
    <source>
        <dbReference type="Proteomes" id="UP001590951"/>
    </source>
</evidence>
<keyword evidence="2" id="KW-1185">Reference proteome</keyword>
<name>A0ABR4ARE9_9LECA</name>
<accession>A0ABR4ARE9</accession>
<sequence>MRQNRVELISSLPPRRLWLFIKQLRDLFKRNPKKRQLLPGQTSSPEGVEDAFAIAHDVFKPYHVSRMIYKVADLETFTTWHPDVGLVRNFRSLEEDGHHVVEEIAIVLDKPGSIRDYASKLLEELYGYLLLSSALVATQSIQILYTDSCKVSNYRSSGYATVRR</sequence>
<dbReference type="EMBL" id="JBHFEH010000102">
    <property type="protein sequence ID" value="KAL2047421.1"/>
    <property type="molecule type" value="Genomic_DNA"/>
</dbReference>
<gene>
    <name evidence="1" type="ORF">ABVK25_011529</name>
</gene>
<evidence type="ECO:0008006" key="3">
    <source>
        <dbReference type="Google" id="ProtNLM"/>
    </source>
</evidence>
<comment type="caution">
    <text evidence="1">The sequence shown here is derived from an EMBL/GenBank/DDBJ whole genome shotgun (WGS) entry which is preliminary data.</text>
</comment>
<dbReference type="Proteomes" id="UP001590951">
    <property type="component" value="Unassembled WGS sequence"/>
</dbReference>
<organism evidence="1 2">
    <name type="scientific">Lepraria finkii</name>
    <dbReference type="NCBI Taxonomy" id="1340010"/>
    <lineage>
        <taxon>Eukaryota</taxon>
        <taxon>Fungi</taxon>
        <taxon>Dikarya</taxon>
        <taxon>Ascomycota</taxon>
        <taxon>Pezizomycotina</taxon>
        <taxon>Lecanoromycetes</taxon>
        <taxon>OSLEUM clade</taxon>
        <taxon>Lecanoromycetidae</taxon>
        <taxon>Lecanorales</taxon>
        <taxon>Lecanorineae</taxon>
        <taxon>Stereocaulaceae</taxon>
        <taxon>Lepraria</taxon>
    </lineage>
</organism>
<evidence type="ECO:0000313" key="1">
    <source>
        <dbReference type="EMBL" id="KAL2047421.1"/>
    </source>
</evidence>
<protein>
    <recommendedName>
        <fullName evidence="3">Coenzyme Q-binding protein COQ10 START domain-containing protein</fullName>
    </recommendedName>
</protein>